<reference evidence="1 2" key="1">
    <citation type="submission" date="2018-09" db="EMBL/GenBank/DDBJ databases">
        <title>Genomic investigation of the strawberry pathogen Phytophthora fragariae indicates pathogenicity is determined by transcriptional variation in three key races.</title>
        <authorList>
            <person name="Adams T.M."/>
            <person name="Armitage A.D."/>
            <person name="Sobczyk M.K."/>
            <person name="Bates H.J."/>
            <person name="Dunwell J.M."/>
            <person name="Nellist C.F."/>
            <person name="Harrison R.J."/>
        </authorList>
    </citation>
    <scope>NUCLEOTIDE SEQUENCE [LARGE SCALE GENOMIC DNA]</scope>
    <source>
        <strain evidence="1 2">NOV-77</strain>
    </source>
</reference>
<gene>
    <name evidence="1" type="ORF">PF008_g11517</name>
</gene>
<organism evidence="1 2">
    <name type="scientific">Phytophthora fragariae</name>
    <dbReference type="NCBI Taxonomy" id="53985"/>
    <lineage>
        <taxon>Eukaryota</taxon>
        <taxon>Sar</taxon>
        <taxon>Stramenopiles</taxon>
        <taxon>Oomycota</taxon>
        <taxon>Peronosporomycetes</taxon>
        <taxon>Peronosporales</taxon>
        <taxon>Peronosporaceae</taxon>
        <taxon>Phytophthora</taxon>
    </lineage>
</organism>
<protein>
    <submittedName>
        <fullName evidence="1">Uncharacterized protein</fullName>
    </submittedName>
</protein>
<dbReference type="EMBL" id="QXFY01000618">
    <property type="protein sequence ID" value="KAE9339555.1"/>
    <property type="molecule type" value="Genomic_DNA"/>
</dbReference>
<evidence type="ECO:0000313" key="1">
    <source>
        <dbReference type="EMBL" id="KAE9339555.1"/>
    </source>
</evidence>
<name>A0A6G0RR32_9STRA</name>
<accession>A0A6G0RR32</accession>
<dbReference type="AlphaFoldDB" id="A0A6G0RR32"/>
<proteinExistence type="predicted"/>
<evidence type="ECO:0000313" key="2">
    <source>
        <dbReference type="Proteomes" id="UP000486351"/>
    </source>
</evidence>
<comment type="caution">
    <text evidence="1">The sequence shown here is derived from an EMBL/GenBank/DDBJ whole genome shotgun (WGS) entry which is preliminary data.</text>
</comment>
<dbReference type="Proteomes" id="UP000486351">
    <property type="component" value="Unassembled WGS sequence"/>
</dbReference>
<sequence length="60" mass="7158">MSLLNNQGLARRERCLLLLELVEYQPFLLLKSLEETFSFNMWVAFSLHLWPLASRMLVFK</sequence>